<dbReference type="EMBL" id="CP097509">
    <property type="protein sequence ID" value="URE20295.1"/>
    <property type="molecule type" value="Genomic_DNA"/>
</dbReference>
<gene>
    <name evidence="1" type="ORF">MUK42_12060</name>
</gene>
<organism evidence="1 2">
    <name type="scientific">Musa troglodytarum</name>
    <name type="common">fe'i banana</name>
    <dbReference type="NCBI Taxonomy" id="320322"/>
    <lineage>
        <taxon>Eukaryota</taxon>
        <taxon>Viridiplantae</taxon>
        <taxon>Streptophyta</taxon>
        <taxon>Embryophyta</taxon>
        <taxon>Tracheophyta</taxon>
        <taxon>Spermatophyta</taxon>
        <taxon>Magnoliopsida</taxon>
        <taxon>Liliopsida</taxon>
        <taxon>Zingiberales</taxon>
        <taxon>Musaceae</taxon>
        <taxon>Musa</taxon>
    </lineage>
</organism>
<keyword evidence="2" id="KW-1185">Reference proteome</keyword>
<protein>
    <submittedName>
        <fullName evidence="1">Uncharacterized protein</fullName>
    </submittedName>
</protein>
<sequence length="137" mass="15554">MQDLCRIRARSKDKPFQDLSIGDLSDLDVDAPLEPHWLGLTIGNRVWIDGSLAKKYVRGTLIPLIAKQVYSSLLEVLIEKATKSLVCNQRYHMTLIDWVHDMDWMISYMGDRITELDSQIEALRASLAPEAIVAAEQ</sequence>
<dbReference type="Proteomes" id="UP001055439">
    <property type="component" value="Chromosome 7"/>
</dbReference>
<dbReference type="OrthoDB" id="10587282at2759"/>
<accession>A0A9E7GSR6</accession>
<name>A0A9E7GSR6_9LILI</name>
<evidence type="ECO:0000313" key="1">
    <source>
        <dbReference type="EMBL" id="URE20295.1"/>
    </source>
</evidence>
<dbReference type="AlphaFoldDB" id="A0A9E7GSR6"/>
<reference evidence="1" key="1">
    <citation type="submission" date="2022-05" db="EMBL/GenBank/DDBJ databases">
        <title>The Musa troglodytarum L. genome provides insights into the mechanism of non-climacteric behaviour and enrichment of carotenoids.</title>
        <authorList>
            <person name="Wang J."/>
        </authorList>
    </citation>
    <scope>NUCLEOTIDE SEQUENCE</scope>
    <source>
        <tissue evidence="1">Leaf</tissue>
    </source>
</reference>
<evidence type="ECO:0000313" key="2">
    <source>
        <dbReference type="Proteomes" id="UP001055439"/>
    </source>
</evidence>
<proteinExistence type="predicted"/>